<dbReference type="Proteomes" id="UP001198806">
    <property type="component" value="Unassembled WGS sequence"/>
</dbReference>
<evidence type="ECO:0000313" key="34">
    <source>
        <dbReference type="Proteomes" id="UP000501982"/>
    </source>
</evidence>
<evidence type="ECO:0000313" key="19">
    <source>
        <dbReference type="EMBL" id="RHD78325.1"/>
    </source>
</evidence>
<dbReference type="InterPro" id="IPR050595">
    <property type="entry name" value="Bact_response_regulator"/>
</dbReference>
<evidence type="ECO:0000313" key="20">
    <source>
        <dbReference type="EMBL" id="TWV62068.1"/>
    </source>
</evidence>
<evidence type="ECO:0000256" key="2">
    <source>
        <dbReference type="PROSITE-ProRule" id="PRU00169"/>
    </source>
</evidence>
<dbReference type="InterPro" id="IPR001789">
    <property type="entry name" value="Sig_transdc_resp-reg_receiver"/>
</dbReference>
<dbReference type="SMART" id="SM00448">
    <property type="entry name" value="REC"/>
    <property type="match status" value="1"/>
</dbReference>
<dbReference type="Proteomes" id="UP000501982">
    <property type="component" value="Chromosome"/>
</dbReference>
<dbReference type="Pfam" id="PF00072">
    <property type="entry name" value="Response_reg"/>
    <property type="match status" value="1"/>
</dbReference>
<protein>
    <submittedName>
        <fullName evidence="4">Phosphate regulon transcriptional regulatory protein phoB</fullName>
    </submittedName>
    <submittedName>
        <fullName evidence="7">Response regulator</fullName>
    </submittedName>
</protein>
<evidence type="ECO:0000313" key="22">
    <source>
        <dbReference type="Proteomes" id="UP000095455"/>
    </source>
</evidence>
<name>A0A173RRI5_PARDI</name>
<evidence type="ECO:0000313" key="4">
    <source>
        <dbReference type="EMBL" id="CUM80209.1"/>
    </source>
</evidence>
<dbReference type="Proteomes" id="UP000284660">
    <property type="component" value="Unassembled WGS sequence"/>
</dbReference>
<dbReference type="Proteomes" id="UP001210126">
    <property type="component" value="Unassembled WGS sequence"/>
</dbReference>
<dbReference type="PROSITE" id="PS50110">
    <property type="entry name" value="RESPONSE_REGULATORY"/>
    <property type="match status" value="1"/>
</dbReference>
<evidence type="ECO:0000313" key="25">
    <source>
        <dbReference type="Proteomes" id="UP000284660"/>
    </source>
</evidence>
<dbReference type="EMBL" id="WKMX01000022">
    <property type="protein sequence ID" value="MRZ08339.1"/>
    <property type="molecule type" value="Genomic_DNA"/>
</dbReference>
<dbReference type="PANTHER" id="PTHR44591:SF3">
    <property type="entry name" value="RESPONSE REGULATORY DOMAIN-CONTAINING PROTEIN"/>
    <property type="match status" value="1"/>
</dbReference>
<dbReference type="EMBL" id="WKNE01000001">
    <property type="protein sequence ID" value="MRZ53539.1"/>
    <property type="molecule type" value="Genomic_DNA"/>
</dbReference>
<keyword evidence="1 2" id="KW-0597">Phosphoprotein</keyword>
<feature type="modified residue" description="4-aspartylphosphate" evidence="2">
    <location>
        <position position="53"/>
    </location>
</feature>
<evidence type="ECO:0000313" key="21">
    <source>
        <dbReference type="Proteomes" id="UP000095332"/>
    </source>
</evidence>
<dbReference type="EMBL" id="WKMC01000001">
    <property type="protein sequence ID" value="MRZ49268.1"/>
    <property type="molecule type" value="Genomic_DNA"/>
</dbReference>
<dbReference type="EMBL" id="VOHW01000004">
    <property type="protein sequence ID" value="TWV62068.1"/>
    <property type="molecule type" value="Genomic_DNA"/>
</dbReference>
<evidence type="ECO:0000313" key="23">
    <source>
        <dbReference type="Proteomes" id="UP000095591"/>
    </source>
</evidence>
<dbReference type="EMBL" id="CZBM01000001">
    <property type="protein sequence ID" value="CUP65274.1"/>
    <property type="molecule type" value="Genomic_DNA"/>
</dbReference>
<evidence type="ECO:0000313" key="11">
    <source>
        <dbReference type="EMBL" id="MRY86442.1"/>
    </source>
</evidence>
<reference evidence="24" key="2">
    <citation type="submission" date="2017-04" db="EMBL/GenBank/DDBJ databases">
        <title>Function of individual gut microbiota members based on whole genome sequencing of pure cultures obtained from chicken caecum.</title>
        <authorList>
            <person name="Medvecky M."/>
            <person name="Cejkova D."/>
            <person name="Polansky O."/>
            <person name="Karasova D."/>
            <person name="Kubasova T."/>
            <person name="Cizek A."/>
            <person name="Rychlik I."/>
        </authorList>
    </citation>
    <scope>NUCLEOTIDE SEQUENCE [LARGE SCALE GENOMIC DNA]</scope>
    <source>
        <strain evidence="24">An199</strain>
    </source>
</reference>
<evidence type="ECO:0000256" key="1">
    <source>
        <dbReference type="ARBA" id="ARBA00022553"/>
    </source>
</evidence>
<evidence type="ECO:0000313" key="12">
    <source>
        <dbReference type="EMBL" id="MRY91945.1"/>
    </source>
</evidence>
<dbReference type="EMBL" id="WKMO01000018">
    <property type="protein sequence ID" value="MSB75021.1"/>
    <property type="molecule type" value="Genomic_DNA"/>
</dbReference>
<dbReference type="EMBL" id="WKMW01000024">
    <property type="protein sequence ID" value="MRY86442.1"/>
    <property type="molecule type" value="Genomic_DNA"/>
</dbReference>
<evidence type="ECO:0000313" key="16">
    <source>
        <dbReference type="EMBL" id="MSB75021.1"/>
    </source>
</evidence>
<dbReference type="EMBL" id="NFJX01000003">
    <property type="protein sequence ID" value="OUP21172.1"/>
    <property type="molecule type" value="Genomic_DNA"/>
</dbReference>
<evidence type="ECO:0000313" key="18">
    <source>
        <dbReference type="EMBL" id="QJE27402.1"/>
    </source>
</evidence>
<dbReference type="Proteomes" id="UP000471216">
    <property type="component" value="Unassembled WGS sequence"/>
</dbReference>
<dbReference type="InterPro" id="IPR011006">
    <property type="entry name" value="CheY-like_superfamily"/>
</dbReference>
<dbReference type="Proteomes" id="UP000441609">
    <property type="component" value="Unassembled WGS sequence"/>
</dbReference>
<evidence type="ECO:0000313" key="27">
    <source>
        <dbReference type="Proteomes" id="UP000432516"/>
    </source>
</evidence>
<reference evidence="19 25" key="4">
    <citation type="submission" date="2018-08" db="EMBL/GenBank/DDBJ databases">
        <title>A genome reference for cultivated species of the human gut microbiota.</title>
        <authorList>
            <person name="Zou Y."/>
            <person name="Xue W."/>
            <person name="Luo G."/>
        </authorList>
    </citation>
    <scope>NUCLEOTIDE SEQUENCE [LARGE SCALE GENOMIC DNA]</scope>
    <source>
        <strain evidence="19 25">AM30-4</strain>
    </source>
</reference>
<reference evidence="18 34" key="7">
    <citation type="submission" date="2020-04" db="EMBL/GenBank/DDBJ databases">
        <title>Complete Genomes and Methylome analysis of CBBP consortium that reverse antibiotic-induced susceptibility to vancomycin-resistant Enterococcus faecium infection.</title>
        <authorList>
            <person name="Fomenkov A."/>
            <person name="Zhang Z."/>
            <person name="Pamer E."/>
            <person name="Roberts R.J."/>
        </authorList>
    </citation>
    <scope>NUCLEOTIDE SEQUENCE [LARGE SCALE GENOMIC DNA]</scope>
    <source>
        <strain evidence="34">CBBP</strain>
        <strain evidence="18">CBBP-1</strain>
    </source>
</reference>
<evidence type="ECO:0000313" key="8">
    <source>
        <dbReference type="EMBL" id="MDB9003473.1"/>
    </source>
</evidence>
<dbReference type="Proteomes" id="UP000432516">
    <property type="component" value="Unassembled WGS sequence"/>
</dbReference>
<evidence type="ECO:0000313" key="26">
    <source>
        <dbReference type="Proteomes" id="UP000315827"/>
    </source>
</evidence>
<evidence type="ECO:0000313" key="32">
    <source>
        <dbReference type="Proteomes" id="UP000463337"/>
    </source>
</evidence>
<dbReference type="EMBL" id="WKLT01000017">
    <property type="protein sequence ID" value="MRY59555.1"/>
    <property type="molecule type" value="Genomic_DNA"/>
</dbReference>
<reference evidence="21 22" key="1">
    <citation type="submission" date="2015-09" db="EMBL/GenBank/DDBJ databases">
        <authorList>
            <consortium name="Pathogen Informatics"/>
        </authorList>
    </citation>
    <scope>NUCLEOTIDE SEQUENCE [LARGE SCALE GENOMIC DNA]</scope>
    <source>
        <strain evidence="5 22">2789STDY5608822</strain>
        <strain evidence="4 23">2789STDY5608872</strain>
        <strain evidence="6 21">2789STDY5834948</strain>
    </source>
</reference>
<organism evidence="4 23">
    <name type="scientific">Parabacteroides distasonis</name>
    <dbReference type="NCBI Taxonomy" id="823"/>
    <lineage>
        <taxon>Bacteria</taxon>
        <taxon>Pseudomonadati</taxon>
        <taxon>Bacteroidota</taxon>
        <taxon>Bacteroidia</taxon>
        <taxon>Bacteroidales</taxon>
        <taxon>Tannerellaceae</taxon>
        <taxon>Parabacteroides</taxon>
    </lineage>
</organism>
<evidence type="ECO:0000313" key="13">
    <source>
        <dbReference type="EMBL" id="MRZ08339.1"/>
    </source>
</evidence>
<accession>A0A173RRI5</accession>
<dbReference type="OrthoDB" id="9789181at2"/>
<reference evidence="8" key="9">
    <citation type="submission" date="2023-01" db="EMBL/GenBank/DDBJ databases">
        <title>Human gut microbiome strain richness.</title>
        <authorList>
            <person name="Chen-Liaw A."/>
        </authorList>
    </citation>
    <scope>NUCLEOTIDE SEQUENCE</scope>
    <source>
        <strain evidence="9">D35st1_E5_D35t1_190705</strain>
        <strain evidence="8">RTP21484st1_E5_RTP21484_190118</strain>
    </source>
</reference>
<dbReference type="EMBL" id="JAJCNI010000001">
    <property type="protein sequence ID" value="MCB6516473.1"/>
    <property type="molecule type" value="Genomic_DNA"/>
</dbReference>
<evidence type="ECO:0000313" key="10">
    <source>
        <dbReference type="EMBL" id="MRY59555.1"/>
    </source>
</evidence>
<dbReference type="EMBL" id="CYXP01000001">
    <property type="protein sequence ID" value="CUM80209.1"/>
    <property type="molecule type" value="Genomic_DNA"/>
</dbReference>
<evidence type="ECO:0000313" key="9">
    <source>
        <dbReference type="EMBL" id="MDB9140897.1"/>
    </source>
</evidence>
<dbReference type="GO" id="GO:0000160">
    <property type="term" value="P:phosphorelay signal transduction system"/>
    <property type="evidence" value="ECO:0007669"/>
    <property type="project" value="InterPro"/>
</dbReference>
<reference evidence="7" key="8">
    <citation type="submission" date="2021-10" db="EMBL/GenBank/DDBJ databases">
        <title>Collection of gut derived symbiotic bacterial strains cultured from healthy donors.</title>
        <authorList>
            <person name="Lin H."/>
            <person name="Littmann E."/>
            <person name="Kohout C."/>
            <person name="Pamer E.G."/>
        </authorList>
    </citation>
    <scope>NUCLEOTIDE SEQUENCE</scope>
    <source>
        <strain evidence="7">DFI.2.94</strain>
    </source>
</reference>
<feature type="domain" description="Response regulatory" evidence="3">
    <location>
        <begin position="4"/>
        <end position="120"/>
    </location>
</feature>
<proteinExistence type="predicted"/>
<evidence type="ECO:0000313" key="24">
    <source>
        <dbReference type="Proteomes" id="UP000195950"/>
    </source>
</evidence>
<evidence type="ECO:0000313" key="17">
    <source>
        <dbReference type="EMBL" id="OUP21172.1"/>
    </source>
</evidence>
<evidence type="ECO:0000313" key="7">
    <source>
        <dbReference type="EMBL" id="MCB6516473.1"/>
    </source>
</evidence>
<dbReference type="RefSeq" id="WP_005856577.1">
    <property type="nucleotide sequence ID" value="NZ_AP019729.1"/>
</dbReference>
<dbReference type="AlphaFoldDB" id="A0A173RRI5"/>
<dbReference type="EMBL" id="QSJN01000001">
    <property type="protein sequence ID" value="RHD78325.1"/>
    <property type="molecule type" value="Genomic_DNA"/>
</dbReference>
<evidence type="ECO:0000313" key="15">
    <source>
        <dbReference type="EMBL" id="MRZ53539.1"/>
    </source>
</evidence>
<dbReference type="Proteomes" id="UP000095332">
    <property type="component" value="Unassembled WGS sequence"/>
</dbReference>
<gene>
    <name evidence="4" type="primary">phoB</name>
    <name evidence="17" type="ORF">B5F32_05010</name>
    <name evidence="19" type="ORF">DW782_03305</name>
    <name evidence="5" type="ORF">ERS852380_02862</name>
    <name evidence="4" type="ORF">ERS852429_00642</name>
    <name evidence="6" type="ORF">ERS852560_00508</name>
    <name evidence="20" type="ORF">FSA05_08200</name>
    <name evidence="13" type="ORF">GKD54_19450</name>
    <name evidence="11" type="ORF">GKD58_19695</name>
    <name evidence="10" type="ORF">GKD59_16885</name>
    <name evidence="14" type="ORF">GKD66_03220</name>
    <name evidence="12" type="ORF">GKD67_01545</name>
    <name evidence="15" type="ORF">GKD68_02055</name>
    <name evidence="16" type="ORF">GKD70_17315</name>
    <name evidence="18" type="ORF">HHO38_03210</name>
    <name evidence="7" type="ORF">LI194_01505</name>
    <name evidence="8" type="ORF">PN599_00455</name>
    <name evidence="9" type="ORF">PN612_20645</name>
</gene>
<evidence type="ECO:0000313" key="31">
    <source>
        <dbReference type="Proteomes" id="UP000461276"/>
    </source>
</evidence>
<dbReference type="EMBL" id="CP051672">
    <property type="protein sequence ID" value="QJE27402.1"/>
    <property type="molecule type" value="Genomic_DNA"/>
</dbReference>
<reference evidence="27 28" key="5">
    <citation type="journal article" date="2019" name="Nat. Med.">
        <title>A library of human gut bacterial isolates paired with longitudinal multiomics data enables mechanistic microbiome research.</title>
        <authorList>
            <person name="Poyet M."/>
            <person name="Groussin M."/>
            <person name="Gibbons S.M."/>
            <person name="Avila-Pacheco J."/>
            <person name="Jiang X."/>
            <person name="Kearney S.M."/>
            <person name="Perrotta A.R."/>
            <person name="Berdy B."/>
            <person name="Zhao S."/>
            <person name="Lieberman T.D."/>
            <person name="Swanson P.K."/>
            <person name="Smith M."/>
            <person name="Roesemann S."/>
            <person name="Alexander J.E."/>
            <person name="Rich S.A."/>
            <person name="Livny J."/>
            <person name="Vlamakis H."/>
            <person name="Clish C."/>
            <person name="Bullock K."/>
            <person name="Deik A."/>
            <person name="Scott J."/>
            <person name="Pierce K.A."/>
            <person name="Xavier R.J."/>
            <person name="Alm E.J."/>
        </authorList>
    </citation>
    <scope>NUCLEOTIDE SEQUENCE [LARGE SCALE GENOMIC DNA]</scope>
    <source>
        <strain evidence="13 33">BIOML-A10</strain>
        <strain evidence="11 30">BIOML-A11</strain>
        <strain evidence="15 27">BIOML-A2</strain>
        <strain evidence="16 29">BIOML-A20</strain>
        <strain evidence="14 28">BIOML-A32</strain>
        <strain evidence="10 32">BIOML-A41</strain>
        <strain evidence="12 31">BIOML-A9</strain>
    </source>
</reference>
<dbReference type="Proteomes" id="UP001211522">
    <property type="component" value="Unassembled WGS sequence"/>
</dbReference>
<dbReference type="Proteomes" id="UP000461276">
    <property type="component" value="Unassembled WGS sequence"/>
</dbReference>
<evidence type="ECO:0000313" key="14">
    <source>
        <dbReference type="EMBL" id="MRZ49268.1"/>
    </source>
</evidence>
<evidence type="ECO:0000313" key="33">
    <source>
        <dbReference type="Proteomes" id="UP000471216"/>
    </source>
</evidence>
<dbReference type="EMBL" id="WKMY01000001">
    <property type="protein sequence ID" value="MRY91945.1"/>
    <property type="molecule type" value="Genomic_DNA"/>
</dbReference>
<dbReference type="SUPFAM" id="SSF52172">
    <property type="entry name" value="CheY-like"/>
    <property type="match status" value="1"/>
</dbReference>
<evidence type="ECO:0000313" key="30">
    <source>
        <dbReference type="Proteomes" id="UP000450599"/>
    </source>
</evidence>
<reference evidence="20 26" key="6">
    <citation type="submission" date="2019-07" db="EMBL/GenBank/DDBJ databases">
        <title>Genome sequencing of Parabacteroides distasonis iSURF_7.</title>
        <authorList>
            <person name="Degefu H.N."/>
            <person name="Ruoff K.L."/>
            <person name="Price C.E."/>
            <person name="Valls R.A."/>
            <person name="O'Toole G.A."/>
        </authorList>
    </citation>
    <scope>NUCLEOTIDE SEQUENCE [LARGE SCALE GENOMIC DNA]</scope>
    <source>
        <strain evidence="20 26">CFPLTA003_1B</strain>
    </source>
</reference>
<evidence type="ECO:0000313" key="5">
    <source>
        <dbReference type="EMBL" id="CUO68423.1"/>
    </source>
</evidence>
<dbReference type="EMBL" id="JAQMPJ010000001">
    <property type="protein sequence ID" value="MDB9003473.1"/>
    <property type="molecule type" value="Genomic_DNA"/>
</dbReference>
<dbReference type="EMBL" id="JAQMPX010000151">
    <property type="protein sequence ID" value="MDB9140897.1"/>
    <property type="molecule type" value="Genomic_DNA"/>
</dbReference>
<dbReference type="Proteomes" id="UP000095455">
    <property type="component" value="Unassembled WGS sequence"/>
</dbReference>
<dbReference type="Gene3D" id="3.40.50.2300">
    <property type="match status" value="1"/>
</dbReference>
<dbReference type="PANTHER" id="PTHR44591">
    <property type="entry name" value="STRESS RESPONSE REGULATOR PROTEIN 1"/>
    <property type="match status" value="1"/>
</dbReference>
<evidence type="ECO:0000313" key="28">
    <source>
        <dbReference type="Proteomes" id="UP000441358"/>
    </source>
</evidence>
<dbReference type="Proteomes" id="UP000450599">
    <property type="component" value="Unassembled WGS sequence"/>
</dbReference>
<dbReference type="Proteomes" id="UP000195950">
    <property type="component" value="Unassembled WGS sequence"/>
</dbReference>
<dbReference type="Proteomes" id="UP000441358">
    <property type="component" value="Unassembled WGS sequence"/>
</dbReference>
<dbReference type="Proteomes" id="UP000095591">
    <property type="component" value="Unassembled WGS sequence"/>
</dbReference>
<sequence length="121" mass="14003">MEKSVLLVDDKQEIAKIIMLYLSSTYKVSYKENPLKAIAWLQEGNLPDLIISDLNMPEMSGEEFLVYLKANDMFSHIPVLILSSVESSSNRIRLFEEGAEDFILKPFNPEELRVRVKRILR</sequence>
<dbReference type="Proteomes" id="UP000463337">
    <property type="component" value="Unassembled WGS sequence"/>
</dbReference>
<evidence type="ECO:0000313" key="29">
    <source>
        <dbReference type="Proteomes" id="UP000441609"/>
    </source>
</evidence>
<dbReference type="EMBL" id="CYYK01000010">
    <property type="protein sequence ID" value="CUO68423.1"/>
    <property type="molecule type" value="Genomic_DNA"/>
</dbReference>
<dbReference type="GeneID" id="93525431"/>
<evidence type="ECO:0000313" key="6">
    <source>
        <dbReference type="EMBL" id="CUP65274.1"/>
    </source>
</evidence>
<reference evidence="17" key="3">
    <citation type="journal article" date="2018" name="BMC Genomics">
        <title>Whole genome sequencing and function prediction of 133 gut anaerobes isolated from chicken caecum in pure cultures.</title>
        <authorList>
            <person name="Medvecky M."/>
            <person name="Cejkova D."/>
            <person name="Polansky O."/>
            <person name="Karasova D."/>
            <person name="Kubasova T."/>
            <person name="Cizek A."/>
            <person name="Rychlik I."/>
        </authorList>
    </citation>
    <scope>NUCLEOTIDE SEQUENCE</scope>
    <source>
        <strain evidence="17">An199</strain>
    </source>
</reference>
<evidence type="ECO:0000259" key="3">
    <source>
        <dbReference type="PROSITE" id="PS50110"/>
    </source>
</evidence>
<dbReference type="OMA" id="RCMVALT"/>
<dbReference type="Proteomes" id="UP000315827">
    <property type="component" value="Unassembled WGS sequence"/>
</dbReference>